<proteinExistence type="predicted"/>
<gene>
    <name evidence="1" type="ORF">BN996_00579</name>
</gene>
<organism evidence="1 2">
    <name type="scientific">Haloferax massiliensis</name>
    <dbReference type="NCBI Taxonomy" id="1476858"/>
    <lineage>
        <taxon>Archaea</taxon>
        <taxon>Methanobacteriati</taxon>
        <taxon>Methanobacteriota</taxon>
        <taxon>Stenosarchaea group</taxon>
        <taxon>Halobacteria</taxon>
        <taxon>Halobacteriales</taxon>
        <taxon>Haloferacaceae</taxon>
        <taxon>Haloferax</taxon>
    </lineage>
</organism>
<sequence>MGDSTREACGRCSMTTVVDAAASGDRDPFGDDRIELDESALRAASPTAWLGRVSARLDAAAERFVYGDR</sequence>
<evidence type="ECO:0000313" key="2">
    <source>
        <dbReference type="Proteomes" id="UP000198902"/>
    </source>
</evidence>
<evidence type="ECO:0000313" key="1">
    <source>
        <dbReference type="EMBL" id="CQR49123.1"/>
    </source>
</evidence>
<dbReference type="Proteomes" id="UP000198902">
    <property type="component" value="Unassembled WGS sequence"/>
</dbReference>
<accession>A0A0D6JND3</accession>
<protein>
    <submittedName>
        <fullName evidence="1">Uncharacterized protein</fullName>
    </submittedName>
</protein>
<name>A0A0D6JND3_9EURY</name>
<dbReference type="InterPro" id="IPR058320">
    <property type="entry name" value="DUF8007"/>
</dbReference>
<dbReference type="OrthoDB" id="165777at2157"/>
<dbReference type="AlphaFoldDB" id="A0A0D6JND3"/>
<keyword evidence="2" id="KW-1185">Reference proteome</keyword>
<dbReference type="Pfam" id="PF26029">
    <property type="entry name" value="DUF8007"/>
    <property type="match status" value="1"/>
</dbReference>
<reference evidence="2" key="1">
    <citation type="submission" date="2015-03" db="EMBL/GenBank/DDBJ databases">
        <authorList>
            <person name="Urmite Genomes"/>
        </authorList>
    </citation>
    <scope>NUCLEOTIDE SEQUENCE [LARGE SCALE GENOMIC DNA]</scope>
    <source>
        <strain evidence="2">Arc-Hr</strain>
    </source>
</reference>
<dbReference type="EMBL" id="CSTE01000001">
    <property type="protein sequence ID" value="CQR49123.1"/>
    <property type="molecule type" value="Genomic_DNA"/>
</dbReference>
<dbReference type="RefSeq" id="WP_089777077.1">
    <property type="nucleotide sequence ID" value="NZ_CABLRR010000001.1"/>
</dbReference>